<comment type="subcellular location">
    <subcellularLocation>
        <location evidence="1">Cell envelope</location>
    </subcellularLocation>
</comment>
<dbReference type="Gene3D" id="3.40.30.10">
    <property type="entry name" value="Glutaredoxin"/>
    <property type="match status" value="1"/>
</dbReference>
<keyword evidence="6" id="KW-0413">Isomerase</keyword>
<dbReference type="Pfam" id="PF08534">
    <property type="entry name" value="Redoxin"/>
    <property type="match status" value="1"/>
</dbReference>
<feature type="domain" description="Thioredoxin" evidence="5">
    <location>
        <begin position="69"/>
        <end position="213"/>
    </location>
</feature>
<reference evidence="6 7" key="1">
    <citation type="submission" date="2020-08" db="EMBL/GenBank/DDBJ databases">
        <title>Functional genomics of gut bacteria from endangered species of beetles.</title>
        <authorList>
            <person name="Carlos-Shanley C."/>
        </authorList>
    </citation>
    <scope>NUCLEOTIDE SEQUENCE [LARGE SCALE GENOMIC DNA]</scope>
    <source>
        <strain evidence="6 7">S00192</strain>
    </source>
</reference>
<keyword evidence="4" id="KW-0472">Membrane</keyword>
<dbReference type="PANTHER" id="PTHR42852">
    <property type="entry name" value="THIOL:DISULFIDE INTERCHANGE PROTEIN DSBE"/>
    <property type="match status" value="1"/>
</dbReference>
<keyword evidence="3" id="KW-0676">Redox-active center</keyword>
<dbReference type="GO" id="GO:0015036">
    <property type="term" value="F:disulfide oxidoreductase activity"/>
    <property type="evidence" value="ECO:0007669"/>
    <property type="project" value="UniProtKB-ARBA"/>
</dbReference>
<dbReference type="InterPro" id="IPR036249">
    <property type="entry name" value="Thioredoxin-like_sf"/>
</dbReference>
<dbReference type="Proteomes" id="UP000556201">
    <property type="component" value="Unassembled WGS sequence"/>
</dbReference>
<proteinExistence type="predicted"/>
<dbReference type="InterPro" id="IPR017937">
    <property type="entry name" value="Thioredoxin_CS"/>
</dbReference>
<keyword evidence="2" id="KW-0201">Cytochrome c-type biogenesis</keyword>
<evidence type="ECO:0000256" key="1">
    <source>
        <dbReference type="ARBA" id="ARBA00004196"/>
    </source>
</evidence>
<evidence type="ECO:0000256" key="3">
    <source>
        <dbReference type="ARBA" id="ARBA00023284"/>
    </source>
</evidence>
<evidence type="ECO:0000256" key="2">
    <source>
        <dbReference type="ARBA" id="ARBA00022748"/>
    </source>
</evidence>
<name>A0A7W9L6I8_BREVE</name>
<dbReference type="EMBL" id="JACHLJ010000003">
    <property type="protein sequence ID" value="MBB5772435.1"/>
    <property type="molecule type" value="Genomic_DNA"/>
</dbReference>
<dbReference type="InterPro" id="IPR013766">
    <property type="entry name" value="Thioredoxin_domain"/>
</dbReference>
<organism evidence="6 7">
    <name type="scientific">Brevundimonas vesicularis</name>
    <name type="common">Pseudomonas vesicularis</name>
    <dbReference type="NCBI Taxonomy" id="41276"/>
    <lineage>
        <taxon>Bacteria</taxon>
        <taxon>Pseudomonadati</taxon>
        <taxon>Pseudomonadota</taxon>
        <taxon>Alphaproteobacteria</taxon>
        <taxon>Caulobacterales</taxon>
        <taxon>Caulobacteraceae</taxon>
        <taxon>Brevundimonas</taxon>
    </lineage>
</organism>
<evidence type="ECO:0000256" key="4">
    <source>
        <dbReference type="SAM" id="Phobius"/>
    </source>
</evidence>
<dbReference type="GO" id="GO:0017004">
    <property type="term" value="P:cytochrome complex assembly"/>
    <property type="evidence" value="ECO:0007669"/>
    <property type="project" value="UniProtKB-KW"/>
</dbReference>
<gene>
    <name evidence="6" type="ORF">HNP47_002451</name>
</gene>
<dbReference type="SUPFAM" id="SSF52833">
    <property type="entry name" value="Thioredoxin-like"/>
    <property type="match status" value="1"/>
</dbReference>
<comment type="caution">
    <text evidence="6">The sequence shown here is derived from an EMBL/GenBank/DDBJ whole genome shotgun (WGS) entry which is preliminary data.</text>
</comment>
<keyword evidence="4" id="KW-0812">Transmembrane</keyword>
<evidence type="ECO:0000313" key="6">
    <source>
        <dbReference type="EMBL" id="MBB5772435.1"/>
    </source>
</evidence>
<dbReference type="InterPro" id="IPR050553">
    <property type="entry name" value="Thioredoxin_ResA/DsbE_sf"/>
</dbReference>
<accession>A0A7W9L6I8</accession>
<dbReference type="GO" id="GO:0030313">
    <property type="term" value="C:cell envelope"/>
    <property type="evidence" value="ECO:0007669"/>
    <property type="project" value="UniProtKB-SubCell"/>
</dbReference>
<dbReference type="RefSeq" id="WP_184279797.1">
    <property type="nucleotide sequence ID" value="NZ_JACHLJ010000003.1"/>
</dbReference>
<dbReference type="CDD" id="cd02966">
    <property type="entry name" value="TlpA_like_family"/>
    <property type="match status" value="1"/>
</dbReference>
<evidence type="ECO:0000259" key="5">
    <source>
        <dbReference type="PROSITE" id="PS51352"/>
    </source>
</evidence>
<dbReference type="PANTHER" id="PTHR42852:SF17">
    <property type="entry name" value="THIOREDOXIN-LIKE PROTEIN HI_1115"/>
    <property type="match status" value="1"/>
</dbReference>
<dbReference type="AlphaFoldDB" id="A0A7W9L6I8"/>
<dbReference type="PROSITE" id="PS00194">
    <property type="entry name" value="THIOREDOXIN_1"/>
    <property type="match status" value="1"/>
</dbReference>
<feature type="transmembrane region" description="Helical" evidence="4">
    <location>
        <begin position="7"/>
        <end position="33"/>
    </location>
</feature>
<sequence length="224" mass="23686">MSGSRKAIWAVVGAVVVVSTIAGAGGMAMSLYANHRQKAQVEQTTTAAAAPKSDLARFAVGSLAALSTPAEAKPAPEYAFRDRTGTAVRFSAFQGKVVVVNLWAMWCAPCKAEMPTLQALAKTYEANEDLVVLPINVDATPEAAAEAKRFLADHAPLPFYSDAKFQLPFEFPGKGAMPQTIVLDRQGRIRAVMKGEADWSSPEARALIDAILAEGGSAPPPDQT</sequence>
<dbReference type="GO" id="GO:0016853">
    <property type="term" value="F:isomerase activity"/>
    <property type="evidence" value="ECO:0007669"/>
    <property type="project" value="UniProtKB-KW"/>
</dbReference>
<evidence type="ECO:0000313" key="7">
    <source>
        <dbReference type="Proteomes" id="UP000556201"/>
    </source>
</evidence>
<keyword evidence="4" id="KW-1133">Transmembrane helix</keyword>
<dbReference type="InterPro" id="IPR013740">
    <property type="entry name" value="Redoxin"/>
</dbReference>
<dbReference type="PROSITE" id="PS51352">
    <property type="entry name" value="THIOREDOXIN_2"/>
    <property type="match status" value="1"/>
</dbReference>
<protein>
    <submittedName>
        <fullName evidence="6">Thiol-disulfide isomerase/thioredoxin</fullName>
    </submittedName>
</protein>